<evidence type="ECO:0000313" key="14">
    <source>
        <dbReference type="Proteomes" id="UP000245461"/>
    </source>
</evidence>
<comment type="catalytic activity">
    <reaction evidence="1">
        <text>ATP + protein L-histidine = ADP + protein N-phospho-L-histidine.</text>
        <dbReference type="EC" id="2.7.13.3"/>
    </reaction>
</comment>
<dbReference type="PANTHER" id="PTHR45436">
    <property type="entry name" value="SENSOR HISTIDINE KINASE YKOH"/>
    <property type="match status" value="1"/>
</dbReference>
<keyword evidence="10" id="KW-0175">Coiled coil</keyword>
<keyword evidence="5" id="KW-0808">Transferase</keyword>
<evidence type="ECO:0000256" key="11">
    <source>
        <dbReference type="SAM" id="Phobius"/>
    </source>
</evidence>
<proteinExistence type="predicted"/>
<reference evidence="13 14" key="1">
    <citation type="submission" date="2018-05" db="EMBL/GenBank/DDBJ databases">
        <title>Zavarzinia sp. HR-AS.</title>
        <authorList>
            <person name="Lee Y."/>
            <person name="Jeon C.O."/>
        </authorList>
    </citation>
    <scope>NUCLEOTIDE SEQUENCE [LARGE SCALE GENOMIC DNA]</scope>
    <source>
        <strain evidence="13 14">HR-AS</strain>
    </source>
</reference>
<keyword evidence="6 11" id="KW-0812">Transmembrane</keyword>
<feature type="domain" description="Histidine kinase" evidence="12">
    <location>
        <begin position="274"/>
        <end position="480"/>
    </location>
</feature>
<dbReference type="CDD" id="cd00075">
    <property type="entry name" value="HATPase"/>
    <property type="match status" value="1"/>
</dbReference>
<evidence type="ECO:0000313" key="13">
    <source>
        <dbReference type="EMBL" id="PWR17916.1"/>
    </source>
</evidence>
<dbReference type="Gene3D" id="3.30.565.10">
    <property type="entry name" value="Histidine kinase-like ATPase, C-terminal domain"/>
    <property type="match status" value="1"/>
</dbReference>
<evidence type="ECO:0000256" key="6">
    <source>
        <dbReference type="ARBA" id="ARBA00022692"/>
    </source>
</evidence>
<keyword evidence="4" id="KW-0597">Phosphoprotein</keyword>
<dbReference type="InterPro" id="IPR004358">
    <property type="entry name" value="Sig_transdc_His_kin-like_C"/>
</dbReference>
<keyword evidence="9 11" id="KW-0472">Membrane</keyword>
<dbReference type="EMBL" id="QGLE01000018">
    <property type="protein sequence ID" value="PWR17916.1"/>
    <property type="molecule type" value="Genomic_DNA"/>
</dbReference>
<dbReference type="OrthoDB" id="8673316at2"/>
<protein>
    <recommendedName>
        <fullName evidence="3">histidine kinase</fullName>
        <ecNumber evidence="3">2.7.13.3</ecNumber>
    </recommendedName>
</protein>
<feature type="transmembrane region" description="Helical" evidence="11">
    <location>
        <begin position="184"/>
        <end position="207"/>
    </location>
</feature>
<evidence type="ECO:0000256" key="4">
    <source>
        <dbReference type="ARBA" id="ARBA00022553"/>
    </source>
</evidence>
<organism evidence="13 14">
    <name type="scientific">Zavarzinia aquatilis</name>
    <dbReference type="NCBI Taxonomy" id="2211142"/>
    <lineage>
        <taxon>Bacteria</taxon>
        <taxon>Pseudomonadati</taxon>
        <taxon>Pseudomonadota</taxon>
        <taxon>Alphaproteobacteria</taxon>
        <taxon>Rhodospirillales</taxon>
        <taxon>Zavarziniaceae</taxon>
        <taxon>Zavarzinia</taxon>
    </lineage>
</organism>
<evidence type="ECO:0000256" key="3">
    <source>
        <dbReference type="ARBA" id="ARBA00012438"/>
    </source>
</evidence>
<accession>A0A317DVL4</accession>
<keyword evidence="8 11" id="KW-1133">Transmembrane helix</keyword>
<evidence type="ECO:0000256" key="1">
    <source>
        <dbReference type="ARBA" id="ARBA00000085"/>
    </source>
</evidence>
<evidence type="ECO:0000256" key="2">
    <source>
        <dbReference type="ARBA" id="ARBA00004370"/>
    </source>
</evidence>
<dbReference type="InterPro" id="IPR050428">
    <property type="entry name" value="TCS_sensor_his_kinase"/>
</dbReference>
<evidence type="ECO:0000256" key="7">
    <source>
        <dbReference type="ARBA" id="ARBA00022777"/>
    </source>
</evidence>
<dbReference type="SMART" id="SM00387">
    <property type="entry name" value="HATPase_c"/>
    <property type="match status" value="1"/>
</dbReference>
<dbReference type="GO" id="GO:0005886">
    <property type="term" value="C:plasma membrane"/>
    <property type="evidence" value="ECO:0007669"/>
    <property type="project" value="TreeGrafter"/>
</dbReference>
<keyword evidence="7" id="KW-0418">Kinase</keyword>
<keyword evidence="14" id="KW-1185">Reference proteome</keyword>
<feature type="coiled-coil region" evidence="10">
    <location>
        <begin position="276"/>
        <end position="303"/>
    </location>
</feature>
<dbReference type="GO" id="GO:0004673">
    <property type="term" value="F:protein histidine kinase activity"/>
    <property type="evidence" value="ECO:0007669"/>
    <property type="project" value="UniProtKB-EC"/>
</dbReference>
<sequence length="482" mass="53629">MLSCPARRPVLIEKSSALPRSFSLIVTTCAPAIVIAIVVAGLLKVTAVALWHSGMAEARSAIEMEISPIRGLNEIRAEIRFRLDRVDEDIRLGRMAEAGLRRFALLAPDGTCADPVRSGGQCSLWNIPDPSNIVFGDDQWASYTESAANGEGIHFLARRFEIQDGGGFSYIVSRNIQALHDLDAVLRLTAAGSLLVLSLMGIFLGWYMSRPLLHRIAEINAFCDRYRFRSSAGVREKIPTGGGYREIEKVAENIDGMLLRLEGLMESFNVSTELQAHELGNSLTKLRNNIQRLETASAEDAEEIRRDCIYEIFGLDKLFRSLWQISRARAETGARWKAMDLRDLVVQAVSEINDSLKADIVVAHGVCSIPFFGNEFHIRQMLNNILANALKYSPPDMQVGIWMLGAERKIRIADRGPGIPVEERDKVFLPYYRMSVHDEDEGTGLGLSLVSAVASRHGIQLRLDDNRPGLIFELRFPAPQVN</sequence>
<comment type="subcellular location">
    <subcellularLocation>
        <location evidence="2">Membrane</location>
    </subcellularLocation>
</comment>
<evidence type="ECO:0000256" key="5">
    <source>
        <dbReference type="ARBA" id="ARBA00022679"/>
    </source>
</evidence>
<dbReference type="Pfam" id="PF02518">
    <property type="entry name" value="HATPase_c"/>
    <property type="match status" value="1"/>
</dbReference>
<dbReference type="EC" id="2.7.13.3" evidence="3"/>
<dbReference type="PANTHER" id="PTHR45436:SF8">
    <property type="entry name" value="HISTIDINE KINASE"/>
    <property type="match status" value="1"/>
</dbReference>
<dbReference type="InterPro" id="IPR005467">
    <property type="entry name" value="His_kinase_dom"/>
</dbReference>
<dbReference type="InterPro" id="IPR003594">
    <property type="entry name" value="HATPase_dom"/>
</dbReference>
<gene>
    <name evidence="13" type="ORF">DKG74_20125</name>
</gene>
<dbReference type="SUPFAM" id="SSF55874">
    <property type="entry name" value="ATPase domain of HSP90 chaperone/DNA topoisomerase II/histidine kinase"/>
    <property type="match status" value="1"/>
</dbReference>
<comment type="caution">
    <text evidence="13">The sequence shown here is derived from an EMBL/GenBank/DDBJ whole genome shotgun (WGS) entry which is preliminary data.</text>
</comment>
<evidence type="ECO:0000256" key="10">
    <source>
        <dbReference type="SAM" id="Coils"/>
    </source>
</evidence>
<dbReference type="PRINTS" id="PR00344">
    <property type="entry name" value="BCTRLSENSOR"/>
</dbReference>
<dbReference type="InterPro" id="IPR036890">
    <property type="entry name" value="HATPase_C_sf"/>
</dbReference>
<dbReference type="AlphaFoldDB" id="A0A317DVL4"/>
<feature type="transmembrane region" description="Helical" evidence="11">
    <location>
        <begin position="21"/>
        <end position="43"/>
    </location>
</feature>
<name>A0A317DVL4_9PROT</name>
<dbReference type="Proteomes" id="UP000245461">
    <property type="component" value="Unassembled WGS sequence"/>
</dbReference>
<evidence type="ECO:0000259" key="12">
    <source>
        <dbReference type="PROSITE" id="PS50109"/>
    </source>
</evidence>
<evidence type="ECO:0000256" key="9">
    <source>
        <dbReference type="ARBA" id="ARBA00023136"/>
    </source>
</evidence>
<dbReference type="GO" id="GO:0000160">
    <property type="term" value="P:phosphorelay signal transduction system"/>
    <property type="evidence" value="ECO:0007669"/>
    <property type="project" value="TreeGrafter"/>
</dbReference>
<dbReference type="PROSITE" id="PS50109">
    <property type="entry name" value="HIS_KIN"/>
    <property type="match status" value="1"/>
</dbReference>
<evidence type="ECO:0000256" key="8">
    <source>
        <dbReference type="ARBA" id="ARBA00022989"/>
    </source>
</evidence>